<organism evidence="1 2">
    <name type="scientific">Pseudolactococcus piscium</name>
    <dbReference type="NCBI Taxonomy" id="1364"/>
    <lineage>
        <taxon>Bacteria</taxon>
        <taxon>Bacillati</taxon>
        <taxon>Bacillota</taxon>
        <taxon>Bacilli</taxon>
        <taxon>Lactobacillales</taxon>
        <taxon>Streptococcaceae</taxon>
        <taxon>Pseudolactococcus</taxon>
    </lineage>
</organism>
<accession>A0A2A5S070</accession>
<reference evidence="1 2" key="1">
    <citation type="submission" date="2014-12" db="EMBL/GenBank/DDBJ databases">
        <title>Draft genome sequences of 10 type strains of Lactococcus.</title>
        <authorList>
            <person name="Sun Z."/>
            <person name="Zhong Z."/>
            <person name="Liu W."/>
            <person name="Zhang W."/>
            <person name="Zhang H."/>
        </authorList>
    </citation>
    <scope>NUCLEOTIDE SEQUENCE [LARGE SCALE GENOMIC DNA]</scope>
    <source>
        <strain evidence="1 2">DSM 6634</strain>
    </source>
</reference>
<comment type="caution">
    <text evidence="1">The sequence shown here is derived from an EMBL/GenBank/DDBJ whole genome shotgun (WGS) entry which is preliminary data.</text>
</comment>
<evidence type="ECO:0000313" key="1">
    <source>
        <dbReference type="EMBL" id="PCS06853.1"/>
    </source>
</evidence>
<sequence length="102" mass="11677">MPKSKGGGHTLSYAKSELKHKDYLIDKMIAIRQKKLTNIEIERIKLNEKLTLLARGISDEILKTQKQIYDLCEVTPNKLNDEISSLTYFKGVLENKDVEQGI</sequence>
<dbReference type="Proteomes" id="UP000218282">
    <property type="component" value="Unassembled WGS sequence"/>
</dbReference>
<dbReference type="AlphaFoldDB" id="A0A2A5S070"/>
<proteinExistence type="predicted"/>
<dbReference type="EMBL" id="JXJW01000009">
    <property type="protein sequence ID" value="PCS06853.1"/>
    <property type="molecule type" value="Genomic_DNA"/>
</dbReference>
<evidence type="ECO:0000313" key="2">
    <source>
        <dbReference type="Proteomes" id="UP000218282"/>
    </source>
</evidence>
<gene>
    <name evidence="1" type="ORF">RU86_GL002296</name>
</gene>
<keyword evidence="2" id="KW-1185">Reference proteome</keyword>
<protein>
    <submittedName>
        <fullName evidence="1">Uncharacterized protein</fullName>
    </submittedName>
</protein>
<name>A0A2A5S070_9LACT</name>